<dbReference type="AlphaFoldDB" id="A0A427Y2H5"/>
<dbReference type="EMBL" id="RSCD01000021">
    <property type="protein sequence ID" value="RSH85269.1"/>
    <property type="molecule type" value="Genomic_DNA"/>
</dbReference>
<dbReference type="Proteomes" id="UP000279259">
    <property type="component" value="Unassembled WGS sequence"/>
</dbReference>
<evidence type="ECO:0000313" key="6">
    <source>
        <dbReference type="Proteomes" id="UP000279259"/>
    </source>
</evidence>
<evidence type="ECO:0000256" key="1">
    <source>
        <dbReference type="ARBA" id="ARBA00023242"/>
    </source>
</evidence>
<feature type="region of interest" description="Disordered" evidence="3">
    <location>
        <begin position="343"/>
        <end position="364"/>
    </location>
</feature>
<dbReference type="PANTHER" id="PTHR14140:SF27">
    <property type="entry name" value="OS04G0289800 PROTEIN"/>
    <property type="match status" value="1"/>
</dbReference>
<feature type="region of interest" description="Disordered" evidence="3">
    <location>
        <begin position="24"/>
        <end position="179"/>
    </location>
</feature>
<gene>
    <name evidence="5" type="ORF">EHS25_005076</name>
</gene>
<evidence type="ECO:0000259" key="4">
    <source>
        <dbReference type="PROSITE" id="PS51015"/>
    </source>
</evidence>
<evidence type="ECO:0000313" key="5">
    <source>
        <dbReference type="EMBL" id="RSH85269.1"/>
    </source>
</evidence>
<comment type="subcellular location">
    <subcellularLocation>
        <location evidence="2">Nucleus</location>
    </subcellularLocation>
</comment>
<dbReference type="InterPro" id="IPR015947">
    <property type="entry name" value="PUA-like_sf"/>
</dbReference>
<dbReference type="SMART" id="SM00466">
    <property type="entry name" value="SRA"/>
    <property type="match status" value="1"/>
</dbReference>
<keyword evidence="1 2" id="KW-0539">Nucleus</keyword>
<protein>
    <recommendedName>
        <fullName evidence="4">YDG domain-containing protein</fullName>
    </recommendedName>
</protein>
<feature type="compositionally biased region" description="Acidic residues" evidence="3">
    <location>
        <begin position="452"/>
        <end position="464"/>
    </location>
</feature>
<sequence length="538" mass="58144">MSLSYEEQRLQNIKDNQALLLSLGLSTPERPSPFPKKVVSRTPKTPATPTLLRKLASESARKRHLAEDAQYAPDQVEGDGDGSDADESPLKRRRGVRGAAPASSTPSPRRSGRNSLRKNYSEDGITPSSPRTPTRSHQRTQQAESVRSSGSDASEDEDVMATPRTKMRNNAKLGERVHDPKTFGHIPDVEVGKWWATRMECSRDAIHAPFVAGISGNGVDGAYSVALSGGYADDIDLGVAFTYTGCGGRDLKGTKQNPKNLRTAPQTSHQTFSNPMNAALKRSAETRLPVRVIRGFKLDSPYAPAEGYRYDGLYVVERAWMAKGLTNGLLVCRYAFKRCKGQPDLPIRGKEQEKSGLEVRDGEGHVAATEHVEQKAGGVEQGDAATVGNGQLEEEKQEPVEEKQEPVEEKQEPVEEEQEPVEEEQEPVEEKQEPVEASGPGVSDVRPSGGDVGDDGCGDGEQEDQGTSNRVGETVGGAAEAISVETPCETIEIAGQTDTEPAEPAEVALEDEPSQNLKPARESSWSAWGLVGKILGRA</sequence>
<dbReference type="InterPro" id="IPR045134">
    <property type="entry name" value="UHRF1/2-like"/>
</dbReference>
<evidence type="ECO:0000256" key="3">
    <source>
        <dbReference type="SAM" id="MobiDB-lite"/>
    </source>
</evidence>
<feature type="compositionally biased region" description="Acidic residues" evidence="3">
    <location>
        <begin position="414"/>
        <end position="427"/>
    </location>
</feature>
<keyword evidence="6" id="KW-1185">Reference proteome</keyword>
<evidence type="ECO:0000256" key="2">
    <source>
        <dbReference type="PROSITE-ProRule" id="PRU00358"/>
    </source>
</evidence>
<dbReference type="Pfam" id="PF02182">
    <property type="entry name" value="SAD_SRA"/>
    <property type="match status" value="1"/>
</dbReference>
<dbReference type="PANTHER" id="PTHR14140">
    <property type="entry name" value="E3 UBIQUITIN-PROTEIN LIGASE UHRF-RELATED"/>
    <property type="match status" value="1"/>
</dbReference>
<dbReference type="GO" id="GO:0016567">
    <property type="term" value="P:protein ubiquitination"/>
    <property type="evidence" value="ECO:0007669"/>
    <property type="project" value="TreeGrafter"/>
</dbReference>
<dbReference type="SUPFAM" id="SSF88697">
    <property type="entry name" value="PUA domain-like"/>
    <property type="match status" value="1"/>
</dbReference>
<dbReference type="GO" id="GO:0005634">
    <property type="term" value="C:nucleus"/>
    <property type="evidence" value="ECO:0007669"/>
    <property type="project" value="UniProtKB-SubCell"/>
</dbReference>
<feature type="compositionally biased region" description="Low complexity" evidence="3">
    <location>
        <begin position="97"/>
        <end position="109"/>
    </location>
</feature>
<feature type="compositionally biased region" description="Basic and acidic residues" evidence="3">
    <location>
        <begin position="347"/>
        <end position="364"/>
    </location>
</feature>
<dbReference type="STRING" id="1890683.A0A427Y2H5"/>
<feature type="compositionally biased region" description="Polar residues" evidence="3">
    <location>
        <begin position="126"/>
        <end position="152"/>
    </location>
</feature>
<feature type="compositionally biased region" description="Acidic residues" evidence="3">
    <location>
        <begin position="500"/>
        <end position="513"/>
    </location>
</feature>
<dbReference type="FunFam" id="2.30.280.10:FF:000005">
    <property type="entry name" value="E3 ubiquitin-protein ligase UHRF1"/>
    <property type="match status" value="1"/>
</dbReference>
<proteinExistence type="predicted"/>
<feature type="domain" description="YDG" evidence="4">
    <location>
        <begin position="184"/>
        <end position="338"/>
    </location>
</feature>
<name>A0A427Y2H5_9TREE</name>
<dbReference type="GO" id="GO:0061630">
    <property type="term" value="F:ubiquitin protein ligase activity"/>
    <property type="evidence" value="ECO:0007669"/>
    <property type="project" value="TreeGrafter"/>
</dbReference>
<dbReference type="InterPro" id="IPR036987">
    <property type="entry name" value="SRA-YDG_sf"/>
</dbReference>
<dbReference type="GO" id="GO:0044027">
    <property type="term" value="P:negative regulation of gene expression via chromosomal CpG island methylation"/>
    <property type="evidence" value="ECO:0007669"/>
    <property type="project" value="TreeGrafter"/>
</dbReference>
<comment type="caution">
    <text evidence="5">The sequence shown here is derived from an EMBL/GenBank/DDBJ whole genome shotgun (WGS) entry which is preliminary data.</text>
</comment>
<feature type="compositionally biased region" description="Basic and acidic residues" evidence="3">
    <location>
        <begin position="393"/>
        <end position="413"/>
    </location>
</feature>
<dbReference type="InterPro" id="IPR003105">
    <property type="entry name" value="SRA_YDG"/>
</dbReference>
<organism evidence="5 6">
    <name type="scientific">Saitozyma podzolica</name>
    <dbReference type="NCBI Taxonomy" id="1890683"/>
    <lineage>
        <taxon>Eukaryota</taxon>
        <taxon>Fungi</taxon>
        <taxon>Dikarya</taxon>
        <taxon>Basidiomycota</taxon>
        <taxon>Agaricomycotina</taxon>
        <taxon>Tremellomycetes</taxon>
        <taxon>Tremellales</taxon>
        <taxon>Trimorphomycetaceae</taxon>
        <taxon>Saitozyma</taxon>
    </lineage>
</organism>
<dbReference type="PROSITE" id="PS51015">
    <property type="entry name" value="YDG"/>
    <property type="match status" value="1"/>
</dbReference>
<accession>A0A427Y2H5</accession>
<feature type="region of interest" description="Disordered" evidence="3">
    <location>
        <begin position="390"/>
        <end position="524"/>
    </location>
</feature>
<dbReference type="OrthoDB" id="2270193at2759"/>
<dbReference type="Gene3D" id="2.30.280.10">
    <property type="entry name" value="SRA-YDG"/>
    <property type="match status" value="1"/>
</dbReference>
<reference evidence="5 6" key="1">
    <citation type="submission" date="2018-11" db="EMBL/GenBank/DDBJ databases">
        <title>Genome sequence of Saitozyma podzolica DSM 27192.</title>
        <authorList>
            <person name="Aliyu H."/>
            <person name="Gorte O."/>
            <person name="Ochsenreither K."/>
        </authorList>
    </citation>
    <scope>NUCLEOTIDE SEQUENCE [LARGE SCALE GENOMIC DNA]</scope>
    <source>
        <strain evidence="5 6">DSM 27192</strain>
    </source>
</reference>
<feature type="compositionally biased region" description="Acidic residues" evidence="3">
    <location>
        <begin position="76"/>
        <end position="87"/>
    </location>
</feature>